<dbReference type="InterPro" id="IPR025302">
    <property type="entry name" value="DrrA1/2-like_C"/>
</dbReference>
<dbReference type="OrthoDB" id="9804819at2"/>
<dbReference type="EMBL" id="PIOD01000020">
    <property type="protein sequence ID" value="RDW16170.1"/>
    <property type="molecule type" value="Genomic_DNA"/>
</dbReference>
<name>A0A3D8PJ97_9BACI</name>
<organism evidence="6 7">
    <name type="scientific">Oceanobacillus chungangensis</name>
    <dbReference type="NCBI Taxonomy" id="1229152"/>
    <lineage>
        <taxon>Bacteria</taxon>
        <taxon>Bacillati</taxon>
        <taxon>Bacillota</taxon>
        <taxon>Bacilli</taxon>
        <taxon>Bacillales</taxon>
        <taxon>Bacillaceae</taxon>
        <taxon>Oceanobacillus</taxon>
    </lineage>
</organism>
<sequence length="309" mass="34903">MKAISTWDLTKRYGNKTVVNNLNLEIEKGSIFGFLGKNGAGKSTFINMITGLTRPTSGSFEILGEEGNSLKKVRHRIGVLPDYSTFYETYTALDHLKYYSKILRLSLTTQELKDILKKVELEDAINLKTKNFSFGMKKKLGLAQALINKPDLLFLDEPTSGVDANSILNIHSLIREVSAQGTTIFLTSHNLDEVEKLCDDIAIMNKGIIQIKGNMQQLRKQYQDNISVYIKHESISETKQSKLRNDMGLFVKNVNIAADHSEFHIEDESAIPKINNYLVSENISVYRLEVEEPSLEEIFLNLGEKKHSA</sequence>
<dbReference type="SMART" id="SM00382">
    <property type="entry name" value="AAA"/>
    <property type="match status" value="1"/>
</dbReference>
<comment type="caution">
    <text evidence="6">The sequence shown here is derived from an EMBL/GenBank/DDBJ whole genome shotgun (WGS) entry which is preliminary data.</text>
</comment>
<dbReference type="Gene3D" id="3.40.50.300">
    <property type="entry name" value="P-loop containing nucleotide triphosphate hydrolases"/>
    <property type="match status" value="1"/>
</dbReference>
<keyword evidence="4 6" id="KW-0067">ATP-binding</keyword>
<dbReference type="InterPro" id="IPR003439">
    <property type="entry name" value="ABC_transporter-like_ATP-bd"/>
</dbReference>
<evidence type="ECO:0000256" key="1">
    <source>
        <dbReference type="ARBA" id="ARBA00005417"/>
    </source>
</evidence>
<dbReference type="PANTHER" id="PTHR43335:SF4">
    <property type="entry name" value="ABC TRANSPORTER, ATP-BINDING PROTEIN"/>
    <property type="match status" value="1"/>
</dbReference>
<dbReference type="Pfam" id="PF13732">
    <property type="entry name" value="DrrA1-3_C"/>
    <property type="match status" value="1"/>
</dbReference>
<accession>A0A3D8PJ97</accession>
<evidence type="ECO:0000259" key="5">
    <source>
        <dbReference type="PROSITE" id="PS50893"/>
    </source>
</evidence>
<reference evidence="7" key="1">
    <citation type="submission" date="2017-11" db="EMBL/GenBank/DDBJ databases">
        <authorList>
            <person name="Zhu W."/>
        </authorList>
    </citation>
    <scope>NUCLEOTIDE SEQUENCE [LARGE SCALE GENOMIC DNA]</scope>
    <source>
        <strain evidence="7">CAU 1051</strain>
    </source>
</reference>
<evidence type="ECO:0000256" key="3">
    <source>
        <dbReference type="ARBA" id="ARBA00022741"/>
    </source>
</evidence>
<feature type="domain" description="ABC transporter" evidence="5">
    <location>
        <begin position="4"/>
        <end position="231"/>
    </location>
</feature>
<keyword evidence="3" id="KW-0547">Nucleotide-binding</keyword>
<dbReference type="RefSeq" id="WP_115750673.1">
    <property type="nucleotide sequence ID" value="NZ_PIOD01000020.1"/>
</dbReference>
<dbReference type="GO" id="GO:0016887">
    <property type="term" value="F:ATP hydrolysis activity"/>
    <property type="evidence" value="ECO:0007669"/>
    <property type="project" value="InterPro"/>
</dbReference>
<dbReference type="AlphaFoldDB" id="A0A3D8PJ97"/>
<dbReference type="PROSITE" id="PS50893">
    <property type="entry name" value="ABC_TRANSPORTER_2"/>
    <property type="match status" value="1"/>
</dbReference>
<protein>
    <submittedName>
        <fullName evidence="6">ABC transporter ATP-binding protein</fullName>
    </submittedName>
</protein>
<dbReference type="GO" id="GO:0005524">
    <property type="term" value="F:ATP binding"/>
    <property type="evidence" value="ECO:0007669"/>
    <property type="project" value="UniProtKB-KW"/>
</dbReference>
<keyword evidence="7" id="KW-1185">Reference proteome</keyword>
<evidence type="ECO:0000256" key="2">
    <source>
        <dbReference type="ARBA" id="ARBA00022448"/>
    </source>
</evidence>
<dbReference type="Proteomes" id="UP000256520">
    <property type="component" value="Unassembled WGS sequence"/>
</dbReference>
<comment type="similarity">
    <text evidence="1">Belongs to the ABC transporter superfamily.</text>
</comment>
<gene>
    <name evidence="6" type="ORF">CWR45_14930</name>
</gene>
<dbReference type="InterPro" id="IPR017871">
    <property type="entry name" value="ABC_transporter-like_CS"/>
</dbReference>
<dbReference type="CDD" id="cd03230">
    <property type="entry name" value="ABC_DR_subfamily_A"/>
    <property type="match status" value="1"/>
</dbReference>
<evidence type="ECO:0000256" key="4">
    <source>
        <dbReference type="ARBA" id="ARBA00022840"/>
    </source>
</evidence>
<dbReference type="PANTHER" id="PTHR43335">
    <property type="entry name" value="ABC TRANSPORTER, ATP-BINDING PROTEIN"/>
    <property type="match status" value="1"/>
</dbReference>
<keyword evidence="2" id="KW-0813">Transport</keyword>
<dbReference type="SUPFAM" id="SSF52540">
    <property type="entry name" value="P-loop containing nucleoside triphosphate hydrolases"/>
    <property type="match status" value="1"/>
</dbReference>
<dbReference type="InterPro" id="IPR003593">
    <property type="entry name" value="AAA+_ATPase"/>
</dbReference>
<evidence type="ECO:0000313" key="6">
    <source>
        <dbReference type="EMBL" id="RDW16170.1"/>
    </source>
</evidence>
<evidence type="ECO:0000313" key="7">
    <source>
        <dbReference type="Proteomes" id="UP000256520"/>
    </source>
</evidence>
<dbReference type="Pfam" id="PF00005">
    <property type="entry name" value="ABC_tran"/>
    <property type="match status" value="1"/>
</dbReference>
<proteinExistence type="inferred from homology"/>
<dbReference type="PROSITE" id="PS00211">
    <property type="entry name" value="ABC_TRANSPORTER_1"/>
    <property type="match status" value="1"/>
</dbReference>
<dbReference type="InterPro" id="IPR027417">
    <property type="entry name" value="P-loop_NTPase"/>
</dbReference>